<dbReference type="OrthoDB" id="47328at2759"/>
<evidence type="ECO:0000256" key="1">
    <source>
        <dbReference type="PROSITE-ProRule" id="PRU00983"/>
    </source>
</evidence>
<reference evidence="4" key="1">
    <citation type="submission" date="2015-10" db="EMBL/GenBank/DDBJ databases">
        <title>Daphnia magna gene sets from two clonal populations assembled and annotated with EvidentialGene.</title>
        <authorList>
            <person name="Gilbert D."/>
            <person name="Podicheti R."/>
            <person name="Orsini L."/>
            <person name="Colbourne J."/>
            <person name="Pfrender M."/>
        </authorList>
    </citation>
    <scope>NUCLEOTIDE SEQUENCE</scope>
</reference>
<dbReference type="GO" id="GO:0005085">
    <property type="term" value="F:guanyl-nucleotide exchange factor activity"/>
    <property type="evidence" value="ECO:0007669"/>
    <property type="project" value="InterPro"/>
</dbReference>
<feature type="region of interest" description="Disordered" evidence="2">
    <location>
        <begin position="118"/>
        <end position="197"/>
    </location>
</feature>
<accession>A0A0P4XVJ2</accession>
<dbReference type="EMBL" id="GDIP01220856">
    <property type="protein sequence ID" value="JAJ02546.1"/>
    <property type="molecule type" value="Transcribed_RNA"/>
</dbReference>
<feature type="domain" description="C2 DOCK-type" evidence="3">
    <location>
        <begin position="305"/>
        <end position="471"/>
    </location>
</feature>
<proteinExistence type="inferred from homology"/>
<name>A0A0P4XVJ2_9CRUS</name>
<organism evidence="4">
    <name type="scientific">Daphnia magna</name>
    <dbReference type="NCBI Taxonomy" id="35525"/>
    <lineage>
        <taxon>Eukaryota</taxon>
        <taxon>Metazoa</taxon>
        <taxon>Ecdysozoa</taxon>
        <taxon>Arthropoda</taxon>
        <taxon>Crustacea</taxon>
        <taxon>Branchiopoda</taxon>
        <taxon>Diplostraca</taxon>
        <taxon>Cladocera</taxon>
        <taxon>Anomopoda</taxon>
        <taxon>Daphniidae</taxon>
        <taxon>Daphnia</taxon>
    </lineage>
</organism>
<feature type="compositionally biased region" description="Basic and acidic residues" evidence="2">
    <location>
        <begin position="175"/>
        <end position="190"/>
    </location>
</feature>
<dbReference type="AlphaFoldDB" id="A0A0P4XVJ2"/>
<protein>
    <submittedName>
        <fullName evidence="4">Putative Dedicator of cytokinesis protein</fullName>
    </submittedName>
</protein>
<feature type="compositionally biased region" description="Basic and acidic residues" evidence="2">
    <location>
        <begin position="122"/>
        <end position="135"/>
    </location>
</feature>
<dbReference type="InterPro" id="IPR027007">
    <property type="entry name" value="C2_DOCK-type_domain"/>
</dbReference>
<dbReference type="PROSITE" id="PS51650">
    <property type="entry name" value="C2_DOCK"/>
    <property type="match status" value="1"/>
</dbReference>
<dbReference type="InterPro" id="IPR037808">
    <property type="entry name" value="C2_Dock-C"/>
</dbReference>
<dbReference type="EMBL" id="GDIP01236207">
    <property type="protein sequence ID" value="JAI87194.1"/>
    <property type="molecule type" value="Transcribed_RNA"/>
</dbReference>
<evidence type="ECO:0000313" key="4">
    <source>
        <dbReference type="EMBL" id="JAI87194.1"/>
    </source>
</evidence>
<dbReference type="InterPro" id="IPR026791">
    <property type="entry name" value="DOCK"/>
</dbReference>
<reference evidence="4" key="2">
    <citation type="submission" date="2015-10" db="EMBL/GenBank/DDBJ databases">
        <authorList>
            <person name="Gilbert D.G."/>
        </authorList>
    </citation>
    <scope>NUCLEOTIDE SEQUENCE</scope>
</reference>
<sequence length="1133" mass="127496">MALYDAKEKKKISENFYFDLNSDSIKHMLATHIPFQDVSTLSRSCTFSTTYPSTDLFLVVKLEKVLQGDINECTEPYIKDDKNREKVKANAVACCERLGRYRMPFAWTGIHLHSILHGAGNSDREKDKTNERDSNEAVPPSGANSLDRKNSTSSFDQFRRKTGVDTGSGSWSRRGSLERRGTAGSHDKRSSWSSTGDEAGLSLDNFRPVTLTVSSFFKQEGDRLRDDDLYKYLHELRRSNNALKRLKCIPGTLKLEVSPCPEENKCSLTPELAKLHPYPDDKIRPTKELIEFPPREVYTPFYTYRNLLYVYPKNLNFANRGSARNISVRIQFMCGEQETHAMPVIFGKSSCAEFSSDYFTAVTYHNKCPDFYDEIKIKLPANLKDCHHLLFTFYHVSCQRKVEQTAVETVVGYSWLPMLKDGSLQTGEFSLPVMLDPPPSNYLYIHPEVMLPGTRWVDNHKGIFNIVIEAVTSIHTLDRHLDRFLNICSALEENRIVPHIGEANMETSLKQSIGDLNNSKTEQMVKFLPLILEKLIGLIVSPPLLNGQLLKCAGVAFDCLVAIVGTFTEILDHLNDPHGRNSLLATYVHFQACVPQENRVYCPPQHRPLSLPPQRKHNRRISQPEVHLNVENVGLDAEINSCLKGVDRANNAKSGNDFTSTAWPSQRKLLHEEIALLWAMSTNASRDVVFSNAWFFFELIVKSMVEYLGSTQKLDSPRKQRFPERFLEDIGRLVSLVTAEILSRQRRDGGESKSALLLNIHLSFFLHDLLSVMDRGFVFSLIRSYIRTLAEDKALYPNEIPHITSLKLDFLRVICSHEHFVALNLPYSTPLCSSTASSPSPSPSVSSSNSQSSFVSTLVGVSSSARFAELTGEFRQQHFLIGLILSELAAVFELQSPALHARAANLVRNLLTSHDWDPRYSDATCKARVATLYLPLIGVLIDALPHLFDWNSETKGRPLVEGSNEEQDSSTVNFAVAQAIAGIPVDQAKGKISAETTRHLLICLLWVLRHVEEVPLRNWWSELNPAKLHRLLELLFICVSGFEYRGKRGILRSMQQRGGRTTEIVKSRLEDLILGQGSARSDLILRRRAINGSGSVVGNSQFYTGIAHTQATPGGQLSAFAHCTLIAYFTCLK</sequence>
<evidence type="ECO:0000256" key="2">
    <source>
        <dbReference type="SAM" id="MobiDB-lite"/>
    </source>
</evidence>
<dbReference type="Pfam" id="PF14429">
    <property type="entry name" value="DOCK-C2"/>
    <property type="match status" value="1"/>
</dbReference>
<dbReference type="PANTHER" id="PTHR23317:SF76">
    <property type="entry name" value="LD20667P"/>
    <property type="match status" value="1"/>
</dbReference>
<dbReference type="GO" id="GO:0007264">
    <property type="term" value="P:small GTPase-mediated signal transduction"/>
    <property type="evidence" value="ECO:0007669"/>
    <property type="project" value="InterPro"/>
</dbReference>
<dbReference type="InterPro" id="IPR035892">
    <property type="entry name" value="C2_domain_sf"/>
</dbReference>
<dbReference type="PANTHER" id="PTHR23317">
    <property type="entry name" value="DEDICATOR OF CYTOKINESIS DOCK"/>
    <property type="match status" value="1"/>
</dbReference>
<evidence type="ECO:0000259" key="3">
    <source>
        <dbReference type="PROSITE" id="PS51650"/>
    </source>
</evidence>
<dbReference type="Gene3D" id="2.60.40.150">
    <property type="entry name" value="C2 domain"/>
    <property type="match status" value="1"/>
</dbReference>
<dbReference type="CDD" id="cd08696">
    <property type="entry name" value="C2_Dock-C"/>
    <property type="match status" value="1"/>
</dbReference>
<comment type="similarity">
    <text evidence="1">Belongs to the DOCK family.</text>
</comment>